<dbReference type="CDD" id="cd18580">
    <property type="entry name" value="ABC_6TM_ABCC_D2"/>
    <property type="match status" value="1"/>
</dbReference>
<dbReference type="Pfam" id="PF00664">
    <property type="entry name" value="ABC_membrane"/>
    <property type="match status" value="2"/>
</dbReference>
<dbReference type="CDD" id="cd03250">
    <property type="entry name" value="ABCC_MRP_domain1"/>
    <property type="match status" value="1"/>
</dbReference>
<dbReference type="SUPFAM" id="SSF52540">
    <property type="entry name" value="P-loop containing nucleoside triphosphate hydrolases"/>
    <property type="match status" value="2"/>
</dbReference>
<feature type="transmembrane region" description="Helical" evidence="9">
    <location>
        <begin position="814"/>
        <end position="834"/>
    </location>
</feature>
<dbReference type="InterPro" id="IPR044746">
    <property type="entry name" value="ABCC_6TM_D1"/>
</dbReference>
<evidence type="ECO:0000256" key="10">
    <source>
        <dbReference type="SAM" id="SignalP"/>
    </source>
</evidence>
<feature type="domain" description="ABC transmembrane type-1" evidence="12">
    <location>
        <begin position="560"/>
        <end position="839"/>
    </location>
</feature>
<dbReference type="Gene3D" id="3.40.50.300">
    <property type="entry name" value="P-loop containing nucleotide triphosphate hydrolases"/>
    <property type="match status" value="2"/>
</dbReference>
<sequence length="1797" mass="195980">MKATLLNTLVAAVMLDRIAFAIDIIPFQCLIACIEPSQHDPSAESPGCNCAEKYCPAPEGGAEIPYGSVWGWDDANGSCGPVPEGQQCAGLDVTCLPHHVYGWNGVDTCQCLPRLSRRILPPQCRIACIPPATHDPEAVPTNCNCAEKYCPHPIGPGGPEIPSGETWAYDAAAHACGPVVDPEAECLSLNVECAAGFTYGCRIRPGSSTILVEGGMEQVKSETQKPKGPRSIEVGKASIARFQSDSQRAIVMQLVSPFAQALLLIGETMSYAQSVLQLHRPEDLGFAVLGNGTLPSAFPINQSFQASYSTTQVVLRLIPPAILLLLFPIRAFQLHRASLKVLPNFTGAIKAVLTVAIAAVELTVLVLCLTSTPRPDGASIAANAISFVAALAVCQLSFLEHGRSVKPSNLLIFYLLASVICEGVSLQSIYLDVGNPSTPLVLTAAFGLKFVFLFLESTSKRSYLRDPYKELPVEQTVSDLNRAFLFWVNDLILLGNSKILTYTDLPSLDEKLTSRALRARMQDVWEKTKPKEPTEGGGALLWALFKFFRGSLFLNAIPRMIVIVFRYLQPILIIRTIGYVSEPVTEIEKRGVTGFQLVLATFLIYVGSGVFFCIYYQSHNRIRVQSRAALVGLIHARCLTMRDGIYDDAAAVTHMSSDTDNVENFAWLCQEIWAQMIEFLVGMVMLWDQLGWWCLTPLLIVILSAQVAKWIGSKVSKSIAEWQKAKQKRIALTTSMIDYIKNIKMMGMTGTVMERVQDSRMVDIGKGVDFRWIAVYFNLTANAIGILAPVVTLICYAVDAHLRGQDSLDPTKVFTSIAIITLVTTPANMLLAVFPQFASVHGCATRIQKYLLEPSREDKRILLEPRSSTSDSNGNEEQGENGINGIHDTDKSLAIVIEDVVLRPAAAADICLDGLNVQLKKGSLNVVCGVVGTGKTTLARAILGDVTPDSGSISVFTKVIGYCAQKPWLINSNIKTMVCGPVDETEIDQEWYETVIHACGLVEDIAQLSGGDSEVVGSRGASLSGGQRQRVALARAVYSRPEIIILDDVLSALDAKTEAHVAEMLLGPNGIFRKQGTTVILITHATQHLPLADQILVLADKKIVEKGTWDDLRSSTGYVSKLQVKESDSLSAQNAANEKPSTVPGTTPPSKNDILDLSRRSGDISVYLYYFNCVGLPLLALFLFCNIMYGASFAITPSILRMWSESGGRHTWFYTGMYALSSTMAFVTMGSVIWATLILIAPKSGEVLHQRLLKTIMSAPLSYFAVTDTGVTLNRFSQDMNYVDQTLPYSLLGASFRRVVQATSPVDTTAPDAGFRSRWHAILVLGSLLLAEVLSIHISSDSIPGYRDESRGAFEFPRDGILLCFSCALVGTNVMQLEGISHIRAFGWQSRSIDQNIKHLDISQRPNYIMHAIQQWLTLVLNMMVAGLAVLVVSLAIAFKASTTGGQIGVALNVILIISNTFVRLLESWTQLESSLGAISRIKMLEETLLPEDKDCENSEPFPEWPDKGAIEFQEVIASYNPETIALKGISVKISPGQKVGICGRTGSGKSTLLLSMLRLIELESGSITIDGLDLSTLPRETIRGSLIAIPQDTFVLNDSIRLNIDPSGTVSDEEIIAVLAKVQLWDVIKSRGTRDGNASGSNSEPPSSIATPANETVNGTSNPKTEAVDPLEAPLKSSPLSHGQFQLFGLARALLLKDRSRILILDEATSNVDAKTDELMQQIIREEFINHTILTIAHRLDTIRDADIIIVMDKGKVVEVGAPDELLAKTVVKTDREGLKEEADKAWFREMWDNAH</sequence>
<comment type="subcellular location">
    <subcellularLocation>
        <location evidence="1">Membrane</location>
        <topology evidence="1">Multi-pass membrane protein</topology>
    </subcellularLocation>
</comment>
<dbReference type="CDD" id="cd03244">
    <property type="entry name" value="ABCC_MRP_domain2"/>
    <property type="match status" value="1"/>
</dbReference>
<feature type="transmembrane region" description="Helical" evidence="9">
    <location>
        <begin position="352"/>
        <end position="372"/>
    </location>
</feature>
<dbReference type="CDD" id="cd18579">
    <property type="entry name" value="ABC_6TM_ABCC_D1"/>
    <property type="match status" value="1"/>
</dbReference>
<keyword evidence="10" id="KW-0732">Signal</keyword>
<feature type="transmembrane region" description="Helical" evidence="9">
    <location>
        <begin position="770"/>
        <end position="794"/>
    </location>
</feature>
<dbReference type="SMART" id="SM00382">
    <property type="entry name" value="AAA"/>
    <property type="match status" value="2"/>
</dbReference>
<feature type="transmembrane region" description="Helical" evidence="9">
    <location>
        <begin position="594"/>
        <end position="616"/>
    </location>
</feature>
<dbReference type="InterPro" id="IPR011527">
    <property type="entry name" value="ABC1_TM_dom"/>
</dbReference>
<dbReference type="InterPro" id="IPR027417">
    <property type="entry name" value="P-loop_NTPase"/>
</dbReference>
<protein>
    <recommendedName>
        <fullName evidence="15">ABC transporter</fullName>
    </recommendedName>
</protein>
<dbReference type="PROSITE" id="PS50893">
    <property type="entry name" value="ABC_TRANSPORTER_2"/>
    <property type="match status" value="2"/>
</dbReference>
<feature type="compositionally biased region" description="Polar residues" evidence="8">
    <location>
        <begin position="1130"/>
        <end position="1150"/>
    </location>
</feature>
<feature type="transmembrane region" description="Helical" evidence="9">
    <location>
        <begin position="1167"/>
        <end position="1191"/>
    </location>
</feature>
<evidence type="ECO:0000259" key="11">
    <source>
        <dbReference type="PROSITE" id="PS50893"/>
    </source>
</evidence>
<dbReference type="InterPro" id="IPR050173">
    <property type="entry name" value="ABC_transporter_C-like"/>
</dbReference>
<feature type="transmembrane region" description="Helical" evidence="9">
    <location>
        <begin position="1416"/>
        <end position="1439"/>
    </location>
</feature>
<accession>A0A3D8RFT7</accession>
<keyword evidence="6 9" id="KW-1133">Transmembrane helix</keyword>
<dbReference type="Pfam" id="PF00005">
    <property type="entry name" value="ABC_tran"/>
    <property type="match status" value="2"/>
</dbReference>
<keyword evidence="7 9" id="KW-0472">Membrane</keyword>
<dbReference type="PROSITE" id="PS50929">
    <property type="entry name" value="ABC_TM1F"/>
    <property type="match status" value="2"/>
</dbReference>
<feature type="compositionally biased region" description="Polar residues" evidence="8">
    <location>
        <begin position="1637"/>
        <end position="1665"/>
    </location>
</feature>
<dbReference type="Proteomes" id="UP000256645">
    <property type="component" value="Unassembled WGS sequence"/>
</dbReference>
<evidence type="ECO:0000256" key="8">
    <source>
        <dbReference type="SAM" id="MobiDB-lite"/>
    </source>
</evidence>
<evidence type="ECO:0008006" key="15">
    <source>
        <dbReference type="Google" id="ProtNLM"/>
    </source>
</evidence>
<feature type="signal peptide" evidence="10">
    <location>
        <begin position="1"/>
        <end position="21"/>
    </location>
</feature>
<evidence type="ECO:0000313" key="14">
    <source>
        <dbReference type="Proteomes" id="UP000256645"/>
    </source>
</evidence>
<dbReference type="SUPFAM" id="SSF90123">
    <property type="entry name" value="ABC transporter transmembrane region"/>
    <property type="match status" value="3"/>
</dbReference>
<keyword evidence="3 9" id="KW-0812">Transmembrane</keyword>
<feature type="compositionally biased region" description="Low complexity" evidence="8">
    <location>
        <begin position="873"/>
        <end position="885"/>
    </location>
</feature>
<feature type="domain" description="ABC transmembrane type-1" evidence="12">
    <location>
        <begin position="1180"/>
        <end position="1474"/>
    </location>
</feature>
<dbReference type="OrthoDB" id="6500128at2759"/>
<dbReference type="GO" id="GO:0005524">
    <property type="term" value="F:ATP binding"/>
    <property type="evidence" value="ECO:0007669"/>
    <property type="project" value="UniProtKB-KW"/>
</dbReference>
<comment type="caution">
    <text evidence="13">The sequence shown here is derived from an EMBL/GenBank/DDBJ whole genome shotgun (WGS) entry which is preliminary data.</text>
</comment>
<evidence type="ECO:0000256" key="4">
    <source>
        <dbReference type="ARBA" id="ARBA00022741"/>
    </source>
</evidence>
<evidence type="ECO:0000259" key="12">
    <source>
        <dbReference type="PROSITE" id="PS50929"/>
    </source>
</evidence>
<proteinExistence type="predicted"/>
<dbReference type="STRING" id="1849047.A0A3D8RFT7"/>
<dbReference type="InterPro" id="IPR017871">
    <property type="entry name" value="ABC_transporter-like_CS"/>
</dbReference>
<feature type="transmembrane region" description="Helical" evidence="9">
    <location>
        <begin position="313"/>
        <end position="332"/>
    </location>
</feature>
<dbReference type="PROSITE" id="PS00211">
    <property type="entry name" value="ABC_TRANSPORTER_1"/>
    <property type="match status" value="2"/>
</dbReference>
<dbReference type="GO" id="GO:0016887">
    <property type="term" value="F:ATP hydrolysis activity"/>
    <property type="evidence" value="ECO:0007669"/>
    <property type="project" value="InterPro"/>
</dbReference>
<gene>
    <name evidence="13" type="ORF">BP6252_06830</name>
</gene>
<feature type="chain" id="PRO_5017815552" description="ABC transporter" evidence="10">
    <location>
        <begin position="22"/>
        <end position="1797"/>
    </location>
</feature>
<evidence type="ECO:0000313" key="13">
    <source>
        <dbReference type="EMBL" id="RDW72923.1"/>
    </source>
</evidence>
<evidence type="ECO:0000256" key="9">
    <source>
        <dbReference type="SAM" id="Phobius"/>
    </source>
</evidence>
<keyword evidence="4" id="KW-0547">Nucleotide-binding</keyword>
<dbReference type="InterPro" id="IPR036640">
    <property type="entry name" value="ABC1_TM_sf"/>
</dbReference>
<dbReference type="InterPro" id="IPR056227">
    <property type="entry name" value="TMD0_ABC"/>
</dbReference>
<evidence type="ECO:0000256" key="2">
    <source>
        <dbReference type="ARBA" id="ARBA00022448"/>
    </source>
</evidence>
<feature type="transmembrane region" description="Helical" evidence="9">
    <location>
        <begin position="378"/>
        <end position="399"/>
    </location>
</feature>
<dbReference type="Gene3D" id="1.20.1560.10">
    <property type="entry name" value="ABC transporter type 1, transmembrane domain"/>
    <property type="match status" value="3"/>
</dbReference>
<dbReference type="GO" id="GO:0140359">
    <property type="term" value="F:ABC-type transporter activity"/>
    <property type="evidence" value="ECO:0007669"/>
    <property type="project" value="InterPro"/>
</dbReference>
<evidence type="ECO:0000256" key="6">
    <source>
        <dbReference type="ARBA" id="ARBA00022989"/>
    </source>
</evidence>
<evidence type="ECO:0000256" key="1">
    <source>
        <dbReference type="ARBA" id="ARBA00004141"/>
    </source>
</evidence>
<dbReference type="Pfam" id="PF24357">
    <property type="entry name" value="TMD0_ABC"/>
    <property type="match status" value="1"/>
</dbReference>
<organism evidence="13 14">
    <name type="scientific">Coleophoma cylindrospora</name>
    <dbReference type="NCBI Taxonomy" id="1849047"/>
    <lineage>
        <taxon>Eukaryota</taxon>
        <taxon>Fungi</taxon>
        <taxon>Dikarya</taxon>
        <taxon>Ascomycota</taxon>
        <taxon>Pezizomycotina</taxon>
        <taxon>Leotiomycetes</taxon>
        <taxon>Helotiales</taxon>
        <taxon>Dermateaceae</taxon>
        <taxon>Coleophoma</taxon>
    </lineage>
</organism>
<evidence type="ECO:0000256" key="7">
    <source>
        <dbReference type="ARBA" id="ARBA00023136"/>
    </source>
</evidence>
<name>A0A3D8RFT7_9HELO</name>
<dbReference type="EMBL" id="PDLM01000007">
    <property type="protein sequence ID" value="RDW72923.1"/>
    <property type="molecule type" value="Genomic_DNA"/>
</dbReference>
<evidence type="ECO:0000256" key="5">
    <source>
        <dbReference type="ARBA" id="ARBA00022840"/>
    </source>
</evidence>
<feature type="region of interest" description="Disordered" evidence="8">
    <location>
        <begin position="862"/>
        <end position="885"/>
    </location>
</feature>
<dbReference type="PANTHER" id="PTHR24223:SF345">
    <property type="entry name" value="ABC MULTIDRUG TRANSPORTER (EUROFUNG)"/>
    <property type="match status" value="1"/>
</dbReference>
<dbReference type="PANTHER" id="PTHR24223">
    <property type="entry name" value="ATP-BINDING CASSETTE SUB-FAMILY C"/>
    <property type="match status" value="1"/>
</dbReference>
<keyword evidence="2" id="KW-0813">Transport</keyword>
<feature type="domain" description="ABC transporter" evidence="11">
    <location>
        <begin position="1511"/>
        <end position="1780"/>
    </location>
</feature>
<feature type="transmembrane region" description="Helical" evidence="9">
    <location>
        <begin position="411"/>
        <end position="431"/>
    </location>
</feature>
<dbReference type="GO" id="GO:0016020">
    <property type="term" value="C:membrane"/>
    <property type="evidence" value="ECO:0007669"/>
    <property type="project" value="UniProtKB-SubCell"/>
</dbReference>
<feature type="transmembrane region" description="Helical" evidence="9">
    <location>
        <begin position="437"/>
        <end position="455"/>
    </location>
</feature>
<feature type="transmembrane region" description="Helical" evidence="9">
    <location>
        <begin position="552"/>
        <end position="574"/>
    </location>
</feature>
<keyword evidence="14" id="KW-1185">Reference proteome</keyword>
<evidence type="ECO:0000256" key="3">
    <source>
        <dbReference type="ARBA" id="ARBA00022692"/>
    </source>
</evidence>
<feature type="region of interest" description="Disordered" evidence="8">
    <location>
        <begin position="1130"/>
        <end position="1154"/>
    </location>
</feature>
<dbReference type="InterPro" id="IPR003593">
    <property type="entry name" value="AAA+_ATPase"/>
</dbReference>
<reference evidence="13 14" key="1">
    <citation type="journal article" date="2018" name="IMA Fungus">
        <title>IMA Genome-F 9: Draft genome sequence of Annulohypoxylon stygium, Aspergillus mulundensis, Berkeleyomyces basicola (syn. Thielaviopsis basicola), Ceratocystis smalleyi, two Cercospora beticola strains, Coleophoma cylindrospora, Fusarium fracticaudum, Phialophora cf. hyalina, and Morchella septimelata.</title>
        <authorList>
            <person name="Wingfield B.D."/>
            <person name="Bills G.F."/>
            <person name="Dong Y."/>
            <person name="Huang W."/>
            <person name="Nel W.J."/>
            <person name="Swalarsk-Parry B.S."/>
            <person name="Vaghefi N."/>
            <person name="Wilken P.M."/>
            <person name="An Z."/>
            <person name="de Beer Z.W."/>
            <person name="De Vos L."/>
            <person name="Chen L."/>
            <person name="Duong T.A."/>
            <person name="Gao Y."/>
            <person name="Hammerbacher A."/>
            <person name="Kikkert J.R."/>
            <person name="Li Y."/>
            <person name="Li H."/>
            <person name="Li K."/>
            <person name="Li Q."/>
            <person name="Liu X."/>
            <person name="Ma X."/>
            <person name="Naidoo K."/>
            <person name="Pethybridge S.J."/>
            <person name="Sun J."/>
            <person name="Steenkamp E.T."/>
            <person name="van der Nest M.A."/>
            <person name="van Wyk S."/>
            <person name="Wingfield M.J."/>
            <person name="Xiong C."/>
            <person name="Yue Q."/>
            <person name="Zhang X."/>
        </authorList>
    </citation>
    <scope>NUCLEOTIDE SEQUENCE [LARGE SCALE GENOMIC DNA]</scope>
    <source>
        <strain evidence="13 14">BP6252</strain>
    </source>
</reference>
<keyword evidence="5" id="KW-0067">ATP-binding</keyword>
<feature type="region of interest" description="Disordered" evidence="8">
    <location>
        <begin position="1634"/>
        <end position="1675"/>
    </location>
</feature>
<feature type="domain" description="ABC transporter" evidence="11">
    <location>
        <begin position="895"/>
        <end position="1125"/>
    </location>
</feature>
<dbReference type="InterPro" id="IPR003439">
    <property type="entry name" value="ABC_transporter-like_ATP-bd"/>
</dbReference>
<feature type="transmembrane region" description="Helical" evidence="9">
    <location>
        <begin position="1211"/>
        <end position="1241"/>
    </location>
</feature>
<dbReference type="InterPro" id="IPR044726">
    <property type="entry name" value="ABCC_6TM_D2"/>
</dbReference>